<dbReference type="InterPro" id="IPR004360">
    <property type="entry name" value="Glyas_Fos-R_dOase_dom"/>
</dbReference>
<evidence type="ECO:0000313" key="2">
    <source>
        <dbReference type="EMBL" id="OAQ54956.1"/>
    </source>
</evidence>
<feature type="domain" description="VOC" evidence="1">
    <location>
        <begin position="158"/>
        <end position="277"/>
    </location>
</feature>
<feature type="domain" description="VOC" evidence="1">
    <location>
        <begin position="7"/>
        <end position="133"/>
    </location>
</feature>
<accession>A0A179ENY7</accession>
<proteinExistence type="predicted"/>
<dbReference type="SUPFAM" id="SSF54593">
    <property type="entry name" value="Glyoxalase/Bleomycin resistance protein/Dihydroxybiphenyl dioxygenase"/>
    <property type="match status" value="1"/>
</dbReference>
<reference evidence="2 3" key="1">
    <citation type="submission" date="2016-04" db="EMBL/GenBank/DDBJ databases">
        <title>Draft genome of an Enterococcus thailandicus strain isolated from bovine feces.</title>
        <authorList>
            <person name="Beukers A.G."/>
            <person name="Zaheer R."/>
            <person name="Goji N."/>
            <person name="Cook S.R."/>
            <person name="Amoako K."/>
            <person name="Chaves A.V."/>
            <person name="Ward M.P."/>
            <person name="Mcallister T.A."/>
        </authorList>
    </citation>
    <scope>NUCLEOTIDE SEQUENCE [LARGE SCALE GENOMIC DNA]</scope>
    <source>
        <strain evidence="2 3">F0711D 46</strain>
    </source>
</reference>
<dbReference type="Proteomes" id="UP000078516">
    <property type="component" value="Unassembled WGS sequence"/>
</dbReference>
<dbReference type="AlphaFoldDB" id="A0A179ENY7"/>
<dbReference type="InterPro" id="IPR029068">
    <property type="entry name" value="Glyas_Bleomycin-R_OHBP_Dase"/>
</dbReference>
<sequence>MDTQIRGLHHVTAMTSSATKIYRFFTDVLGLRLAKKTVNQDDIETYHLYFTDENGAPGTDMTFFDFPYQSKGSKGTNSISRVSFRVSDDSALNFWHERLSEYQVAHSDIKERFGKKYLEFEDFDNQSYQLISDQQNHGVAAGVPWTKSNVPTQFALIGLGPVFVRVSRLENIEQILKTLLGFHETAKEGNFHQFEVGEGGNGATIIVEVRNDLPDAIEGFGNIHHLALRVADKQALRYWIQQIQQIELPDSGFIDRFYFQSEYFLASSHVLFELATDGPGFFEDEEKNYAGEKLSLPPAFEEKRLAIEEIVRPFDTSDANIQR</sequence>
<dbReference type="CDD" id="cd08347">
    <property type="entry name" value="PcpA_C_like"/>
    <property type="match status" value="1"/>
</dbReference>
<dbReference type="PANTHER" id="PTHR36110">
    <property type="entry name" value="RING-CLEAVING DIOXYGENASE MHQE-RELATED"/>
    <property type="match status" value="1"/>
</dbReference>
<dbReference type="PROSITE" id="PS51819">
    <property type="entry name" value="VOC"/>
    <property type="match status" value="2"/>
</dbReference>
<dbReference type="EMBL" id="LWMN01000016">
    <property type="protein sequence ID" value="OAQ54956.1"/>
    <property type="molecule type" value="Genomic_DNA"/>
</dbReference>
<name>A0A179ENY7_ENTTH</name>
<dbReference type="Pfam" id="PF00903">
    <property type="entry name" value="Glyoxalase"/>
    <property type="match status" value="1"/>
</dbReference>
<organism evidence="2 3">
    <name type="scientific">Enterococcus thailandicus</name>
    <dbReference type="NCBI Taxonomy" id="417368"/>
    <lineage>
        <taxon>Bacteria</taxon>
        <taxon>Bacillati</taxon>
        <taxon>Bacillota</taxon>
        <taxon>Bacilli</taxon>
        <taxon>Lactobacillales</taxon>
        <taxon>Enterococcaceae</taxon>
        <taxon>Enterococcus</taxon>
    </lineage>
</organism>
<gene>
    <name evidence="2" type="ORF">A6E74_10145</name>
</gene>
<comment type="caution">
    <text evidence="2">The sequence shown here is derived from an EMBL/GenBank/DDBJ whole genome shotgun (WGS) entry which is preliminary data.</text>
</comment>
<evidence type="ECO:0000259" key="1">
    <source>
        <dbReference type="PROSITE" id="PS51819"/>
    </source>
</evidence>
<keyword evidence="3" id="KW-1185">Reference proteome</keyword>
<protein>
    <submittedName>
        <fullName evidence="2">Glyoxalase</fullName>
    </submittedName>
</protein>
<dbReference type="InterPro" id="IPR037523">
    <property type="entry name" value="VOC_core"/>
</dbReference>
<dbReference type="InterPro" id="IPR052537">
    <property type="entry name" value="Extradiol_RC_dioxygenase"/>
</dbReference>
<dbReference type="Gene3D" id="3.10.180.10">
    <property type="entry name" value="2,3-Dihydroxybiphenyl 1,2-Dioxygenase, domain 1"/>
    <property type="match status" value="2"/>
</dbReference>
<dbReference type="PANTHER" id="PTHR36110:SF3">
    <property type="entry name" value="VOC DOMAIN-CONTAINING PROTEIN"/>
    <property type="match status" value="1"/>
</dbReference>
<dbReference type="RefSeq" id="WP_067484770.1">
    <property type="nucleotide sequence ID" value="NZ_BSWU01000010.1"/>
</dbReference>
<evidence type="ECO:0000313" key="3">
    <source>
        <dbReference type="Proteomes" id="UP000078516"/>
    </source>
</evidence>